<name>A0ABM6H4H8_9ACTN</name>
<accession>A0ABM6H4H8</accession>
<feature type="domain" description="4Fe-4S Wbl-type" evidence="1">
    <location>
        <begin position="1"/>
        <end position="58"/>
    </location>
</feature>
<reference evidence="2 3" key="1">
    <citation type="submission" date="2016-05" db="EMBL/GenBank/DDBJ databases">
        <authorList>
            <person name="Gu J."/>
        </authorList>
    </citation>
    <scope>NUCLEOTIDE SEQUENCE [LARGE SCALE GENOMIC DNA]</scope>
    <source>
        <strain evidence="2 3">ACCC40021</strain>
    </source>
</reference>
<keyword evidence="3" id="KW-1185">Reference proteome</keyword>
<dbReference type="Proteomes" id="UP000187191">
    <property type="component" value="Chromosome"/>
</dbReference>
<dbReference type="Pfam" id="PF02467">
    <property type="entry name" value="Whib"/>
    <property type="match status" value="1"/>
</dbReference>
<dbReference type="InterPro" id="IPR034768">
    <property type="entry name" value="4FE4S_WBL"/>
</dbReference>
<evidence type="ECO:0000259" key="1">
    <source>
        <dbReference type="PROSITE" id="PS51674"/>
    </source>
</evidence>
<organism evidence="2 3">
    <name type="scientific">Streptomyces alfalfae</name>
    <dbReference type="NCBI Taxonomy" id="1642299"/>
    <lineage>
        <taxon>Bacteria</taxon>
        <taxon>Bacillati</taxon>
        <taxon>Actinomycetota</taxon>
        <taxon>Actinomycetes</taxon>
        <taxon>Kitasatosporales</taxon>
        <taxon>Streptomycetaceae</taxon>
        <taxon>Streptomyces</taxon>
    </lineage>
</organism>
<proteinExistence type="predicted"/>
<sequence length="71" mass="8266">MWWAPTSKRGALAEAIRLCHECPVRKACLDEAMRIEGSAHKERRHGIRGGLQPTQRRRLYEELERRRKAAA</sequence>
<evidence type="ECO:0000313" key="3">
    <source>
        <dbReference type="Proteomes" id="UP000187191"/>
    </source>
</evidence>
<dbReference type="EMBL" id="CP015588">
    <property type="protein sequence ID" value="APY91064.1"/>
    <property type="molecule type" value="Genomic_DNA"/>
</dbReference>
<dbReference type="PROSITE" id="PS51674">
    <property type="entry name" value="4FE4S_WBL"/>
    <property type="match status" value="1"/>
</dbReference>
<gene>
    <name evidence="2" type="ORF">A7J05_23210</name>
</gene>
<protein>
    <recommendedName>
        <fullName evidence="1">4Fe-4S Wbl-type domain-containing protein</fullName>
    </recommendedName>
</protein>
<evidence type="ECO:0000313" key="2">
    <source>
        <dbReference type="EMBL" id="APY91064.1"/>
    </source>
</evidence>